<dbReference type="CDD" id="cd24152">
    <property type="entry name" value="ASKHA_NBD_ROK-like"/>
    <property type="match status" value="1"/>
</dbReference>
<protein>
    <submittedName>
        <fullName evidence="2">Sugar kinase of the NBD/HSP70 family, may contain an N-terminal HTH domain</fullName>
    </submittedName>
</protein>
<dbReference type="RefSeq" id="WP_093725338.1">
    <property type="nucleotide sequence ID" value="NZ_FMZB01000001.1"/>
</dbReference>
<organism evidence="2 3">
    <name type="scientific">Terribacillus halophilus</name>
    <dbReference type="NCBI Taxonomy" id="361279"/>
    <lineage>
        <taxon>Bacteria</taxon>
        <taxon>Bacillati</taxon>
        <taxon>Bacillota</taxon>
        <taxon>Bacilli</taxon>
        <taxon>Bacillales</taxon>
        <taxon>Bacillaceae</taxon>
        <taxon>Terribacillus</taxon>
    </lineage>
</organism>
<dbReference type="STRING" id="361279.SAMN05421663_101332"/>
<dbReference type="EMBL" id="FMZB01000001">
    <property type="protein sequence ID" value="SDC07723.1"/>
    <property type="molecule type" value="Genomic_DNA"/>
</dbReference>
<dbReference type="PANTHER" id="PTHR18964:SF170">
    <property type="entry name" value="SUGAR KINASE"/>
    <property type="match status" value="1"/>
</dbReference>
<evidence type="ECO:0000313" key="3">
    <source>
        <dbReference type="Proteomes" id="UP000198666"/>
    </source>
</evidence>
<dbReference type="PANTHER" id="PTHR18964">
    <property type="entry name" value="ROK (REPRESSOR, ORF, KINASE) FAMILY"/>
    <property type="match status" value="1"/>
</dbReference>
<dbReference type="Proteomes" id="UP000198666">
    <property type="component" value="Unassembled WGS sequence"/>
</dbReference>
<accession>A0A1G6IMP9</accession>
<name>A0A1G6IMP9_9BACI</name>
<reference evidence="3" key="1">
    <citation type="submission" date="2016-10" db="EMBL/GenBank/DDBJ databases">
        <authorList>
            <person name="Varghese N."/>
            <person name="Submissions S."/>
        </authorList>
    </citation>
    <scope>NUCLEOTIDE SEQUENCE [LARGE SCALE GENOMIC DNA]</scope>
    <source>
        <strain evidence="3">DSM 21620</strain>
    </source>
</reference>
<dbReference type="Gene3D" id="3.30.420.40">
    <property type="match status" value="2"/>
</dbReference>
<dbReference type="InterPro" id="IPR000600">
    <property type="entry name" value="ROK"/>
</dbReference>
<dbReference type="AlphaFoldDB" id="A0A1G6IMP9"/>
<dbReference type="Pfam" id="PF00480">
    <property type="entry name" value="ROK"/>
    <property type="match status" value="1"/>
</dbReference>
<dbReference type="SUPFAM" id="SSF53067">
    <property type="entry name" value="Actin-like ATPase domain"/>
    <property type="match status" value="1"/>
</dbReference>
<dbReference type="InterPro" id="IPR043129">
    <property type="entry name" value="ATPase_NBD"/>
</dbReference>
<keyword evidence="2" id="KW-0808">Transferase</keyword>
<dbReference type="OrthoDB" id="9795247at2"/>
<dbReference type="GO" id="GO:0016301">
    <property type="term" value="F:kinase activity"/>
    <property type="evidence" value="ECO:0007669"/>
    <property type="project" value="UniProtKB-KW"/>
</dbReference>
<comment type="similarity">
    <text evidence="1">Belongs to the ROK (NagC/XylR) family.</text>
</comment>
<keyword evidence="2" id="KW-0418">Kinase</keyword>
<evidence type="ECO:0000313" key="2">
    <source>
        <dbReference type="EMBL" id="SDC07723.1"/>
    </source>
</evidence>
<keyword evidence="3" id="KW-1185">Reference proteome</keyword>
<gene>
    <name evidence="2" type="ORF">SAMN05421663_101332</name>
</gene>
<evidence type="ECO:0000256" key="1">
    <source>
        <dbReference type="ARBA" id="ARBA00006479"/>
    </source>
</evidence>
<proteinExistence type="inferred from homology"/>
<sequence>MYLVVDIGGTLVKTALMDRGGKIIKKDSRPASRKNIAAFDDILFASIDDMFSEEVRGIAVSTPGAVDIETGVIYNGGSFPFQHGVNLKEKLKARYDVTIAVENDARCAALAELWLGSLKDKRDAIVLVLGSGVGGGIIMDGKLRHGQNLLAGEMSYIMPAVDTQSKKATYFGSTGSAVEMIKKINKEKEVADLSDGKKAFAFIHAGDEAANAIFDAFCFDIAAQILNLQYILDPEVFAIGGGISAQPIVVERIQQAVAKIKLVNPFHAAAPAIVCCHYRSDANLYGALYHYLTEHEKTGGTGTWQK</sequence>